<evidence type="ECO:0000259" key="1">
    <source>
        <dbReference type="SMART" id="SM00530"/>
    </source>
</evidence>
<proteinExistence type="predicted"/>
<dbReference type="InterPro" id="IPR001387">
    <property type="entry name" value="Cro/C1-type_HTH"/>
</dbReference>
<dbReference type="AlphaFoldDB" id="A0A9W6REC7"/>
<name>A0A9W6REC7_9ACTN</name>
<gene>
    <name evidence="2" type="ORF">Airi01_027730</name>
</gene>
<dbReference type="SUPFAM" id="SSF47413">
    <property type="entry name" value="lambda repressor-like DNA-binding domains"/>
    <property type="match status" value="1"/>
</dbReference>
<protein>
    <submittedName>
        <fullName evidence="2">Transcriptional regulator</fullName>
    </submittedName>
</protein>
<sequence>MSSRTELATFLRFRRERLTPEDVGLPRVGRRRTPGLRREEVATLSGVSTTWYTWLEQARDVTPSGQVLDALARALQLSPAERDYIRTLAGQVPEPANERADVHPAMRAFVDSLDPHPAYIANETWDVIAYNRAQAALIADYDERPAGERNVIWLMFNEPSMRERIVDWAADARSMVAKFRACTAEQGANPRMHALTEALLAGSAEFRDLWAAHDVRGHEPARKRIRHPDVGLLELDYVKLECVGRPGQVLTAHLPANEESAEALRRLAARR</sequence>
<dbReference type="PANTHER" id="PTHR35010">
    <property type="entry name" value="BLL4672 PROTEIN-RELATED"/>
    <property type="match status" value="1"/>
</dbReference>
<dbReference type="SMART" id="SM00530">
    <property type="entry name" value="HTH_XRE"/>
    <property type="match status" value="1"/>
</dbReference>
<evidence type="ECO:0000313" key="3">
    <source>
        <dbReference type="Proteomes" id="UP001165135"/>
    </source>
</evidence>
<dbReference type="Pfam" id="PF13560">
    <property type="entry name" value="HTH_31"/>
    <property type="match status" value="1"/>
</dbReference>
<reference evidence="2" key="1">
    <citation type="submission" date="2023-03" db="EMBL/GenBank/DDBJ databases">
        <title>Actinoallomurus iriomotensis NBRC 103681.</title>
        <authorList>
            <person name="Ichikawa N."/>
            <person name="Sato H."/>
            <person name="Tonouchi N."/>
        </authorList>
    </citation>
    <scope>NUCLEOTIDE SEQUENCE</scope>
    <source>
        <strain evidence="2">NBRC 103681</strain>
    </source>
</reference>
<dbReference type="Gene3D" id="3.30.450.180">
    <property type="match status" value="1"/>
</dbReference>
<dbReference type="CDD" id="cd00093">
    <property type="entry name" value="HTH_XRE"/>
    <property type="match status" value="1"/>
</dbReference>
<dbReference type="InterPro" id="IPR041413">
    <property type="entry name" value="MLTR_LBD"/>
</dbReference>
<evidence type="ECO:0000313" key="2">
    <source>
        <dbReference type="EMBL" id="GLY74506.1"/>
    </source>
</evidence>
<dbReference type="PANTHER" id="PTHR35010:SF2">
    <property type="entry name" value="BLL4672 PROTEIN"/>
    <property type="match status" value="1"/>
</dbReference>
<accession>A0A9W6REC7</accession>
<dbReference type="EMBL" id="BSTJ01000003">
    <property type="protein sequence ID" value="GLY74506.1"/>
    <property type="molecule type" value="Genomic_DNA"/>
</dbReference>
<dbReference type="Proteomes" id="UP001165135">
    <property type="component" value="Unassembled WGS sequence"/>
</dbReference>
<dbReference type="Gene3D" id="1.10.260.40">
    <property type="entry name" value="lambda repressor-like DNA-binding domains"/>
    <property type="match status" value="1"/>
</dbReference>
<organism evidence="2 3">
    <name type="scientific">Actinoallomurus iriomotensis</name>
    <dbReference type="NCBI Taxonomy" id="478107"/>
    <lineage>
        <taxon>Bacteria</taxon>
        <taxon>Bacillati</taxon>
        <taxon>Actinomycetota</taxon>
        <taxon>Actinomycetes</taxon>
        <taxon>Streptosporangiales</taxon>
        <taxon>Thermomonosporaceae</taxon>
        <taxon>Actinoallomurus</taxon>
    </lineage>
</organism>
<dbReference type="GO" id="GO:0003677">
    <property type="term" value="F:DNA binding"/>
    <property type="evidence" value="ECO:0007669"/>
    <property type="project" value="InterPro"/>
</dbReference>
<feature type="domain" description="HTH cro/C1-type" evidence="1">
    <location>
        <begin position="10"/>
        <end position="82"/>
    </location>
</feature>
<dbReference type="RefSeq" id="WP_285620351.1">
    <property type="nucleotide sequence ID" value="NZ_BSTJ01000003.1"/>
</dbReference>
<comment type="caution">
    <text evidence="2">The sequence shown here is derived from an EMBL/GenBank/DDBJ whole genome shotgun (WGS) entry which is preliminary data.</text>
</comment>
<dbReference type="InterPro" id="IPR010982">
    <property type="entry name" value="Lambda_DNA-bd_dom_sf"/>
</dbReference>
<dbReference type="Pfam" id="PF17765">
    <property type="entry name" value="MLTR_LBD"/>
    <property type="match status" value="1"/>
</dbReference>